<accession>A0A1S6QG78</accession>
<keyword evidence="7" id="KW-1185">Reference proteome</keyword>
<organism evidence="6 7">
    <name type="scientific">Lentilactobacillus curieae</name>
    <dbReference type="NCBI Taxonomy" id="1138822"/>
    <lineage>
        <taxon>Bacteria</taxon>
        <taxon>Bacillati</taxon>
        <taxon>Bacillota</taxon>
        <taxon>Bacilli</taxon>
        <taxon>Lactobacillales</taxon>
        <taxon>Lactobacillaceae</taxon>
        <taxon>Lentilactobacillus</taxon>
    </lineage>
</organism>
<dbReference type="GO" id="GO:0005737">
    <property type="term" value="C:cytoplasm"/>
    <property type="evidence" value="ECO:0007669"/>
    <property type="project" value="TreeGrafter"/>
</dbReference>
<dbReference type="FunFam" id="3.40.640.10:FF:000009">
    <property type="entry name" value="Cystathionine gamma-synthase homolog"/>
    <property type="match status" value="1"/>
</dbReference>
<proteinExistence type="inferred from homology"/>
<evidence type="ECO:0000256" key="4">
    <source>
        <dbReference type="PIRSR" id="PIRSR001434-2"/>
    </source>
</evidence>
<reference evidence="6 7" key="1">
    <citation type="journal article" date="2015" name="Genome Announc.">
        <title>Genome Sequence of Lactobacillus curieae CCTCC M 2011381T, a Novel Producer of Gamma-aminobutyric Acid.</title>
        <authorList>
            <person name="Wang Y."/>
            <person name="Wang Y."/>
            <person name="Lang C."/>
            <person name="Wei D."/>
            <person name="Xu P."/>
            <person name="Xie J."/>
        </authorList>
    </citation>
    <scope>NUCLEOTIDE SEQUENCE [LARGE SCALE GENOMIC DNA]</scope>
    <source>
        <strain evidence="6 7">CCTCC M 2011381</strain>
    </source>
</reference>
<evidence type="ECO:0000313" key="6">
    <source>
        <dbReference type="EMBL" id="AQW20608.1"/>
    </source>
</evidence>
<evidence type="ECO:0000256" key="5">
    <source>
        <dbReference type="RuleBase" id="RU362118"/>
    </source>
</evidence>
<dbReference type="InterPro" id="IPR054542">
    <property type="entry name" value="Cys_met_metab_PP"/>
</dbReference>
<dbReference type="PROSITE" id="PS00868">
    <property type="entry name" value="CYS_MET_METAB_PP"/>
    <property type="match status" value="1"/>
</dbReference>
<dbReference type="OrthoDB" id="9780685at2"/>
<dbReference type="GO" id="GO:0030170">
    <property type="term" value="F:pyridoxal phosphate binding"/>
    <property type="evidence" value="ECO:0007669"/>
    <property type="project" value="InterPro"/>
</dbReference>
<name>A0A1S6QG78_9LACO</name>
<dbReference type="PANTHER" id="PTHR11808">
    <property type="entry name" value="TRANS-SULFURATION ENZYME FAMILY MEMBER"/>
    <property type="match status" value="1"/>
</dbReference>
<sequence>MTENRLDTILAQAGNRNNHDQYGSVSTPLYFSSNFRHPSLEEVEASDPHSGYSYSRLSTPTRDVLQDTLAKMESGCAAYAVSSGMAAIQLVFSLFKTGDKIITSDDLYGGSFRYFDYLESHYNIQFTKWNGTDYDELQQLVSPDTKAIWLETPSNPTMKIIDIDKVANILHTANPESLVCVDNTFLTPVYQQPLTQGADIVVHSATKYLSGHNDLLGGAVIAKKPQIAEELEFNFNTTGVTLDPFDSWLLLRSLKTLSVRMERHTSNAQKVAACLSNVPCIEKVLYSGQGGMVSFYLYSEDKVRQLLDNLKVVAFAESLGGVESLITLPAKQTHADMTEEARQKLGITSTLLRLSVGLENPDDIIEDIVSALGESLGQENPSPSPYANIN</sequence>
<dbReference type="EMBL" id="CP018906">
    <property type="protein sequence ID" value="AQW20608.1"/>
    <property type="molecule type" value="Genomic_DNA"/>
</dbReference>
<gene>
    <name evidence="6" type="ORF">PL11_001110</name>
</gene>
<comment type="cofactor">
    <cofactor evidence="1 5">
        <name>pyridoxal 5'-phosphate</name>
        <dbReference type="ChEBI" id="CHEBI:597326"/>
    </cofactor>
</comment>
<dbReference type="KEGG" id="lcu:PL11_001110"/>
<dbReference type="CDD" id="cd00614">
    <property type="entry name" value="CGS_like"/>
    <property type="match status" value="1"/>
</dbReference>
<dbReference type="InterPro" id="IPR015421">
    <property type="entry name" value="PyrdxlP-dep_Trfase_major"/>
</dbReference>
<dbReference type="InterPro" id="IPR000277">
    <property type="entry name" value="Cys/Met-Metab_PyrdxlP-dep_enz"/>
</dbReference>
<dbReference type="PIRSF" id="PIRSF001434">
    <property type="entry name" value="CGS"/>
    <property type="match status" value="1"/>
</dbReference>
<dbReference type="GO" id="GO:0016846">
    <property type="term" value="F:carbon-sulfur lyase activity"/>
    <property type="evidence" value="ECO:0007669"/>
    <property type="project" value="TreeGrafter"/>
</dbReference>
<evidence type="ECO:0000256" key="2">
    <source>
        <dbReference type="ARBA" id="ARBA00009077"/>
    </source>
</evidence>
<dbReference type="InterPro" id="IPR015422">
    <property type="entry name" value="PyrdxlP-dep_Trfase_small"/>
</dbReference>
<dbReference type="Pfam" id="PF01053">
    <property type="entry name" value="Cys_Met_Meta_PP"/>
    <property type="match status" value="1"/>
</dbReference>
<dbReference type="PANTHER" id="PTHR11808:SF90">
    <property type="entry name" value="CYSTATHIONINE GAMMA-SYNTHASE"/>
    <property type="match status" value="1"/>
</dbReference>
<dbReference type="RefSeq" id="WP_052127622.1">
    <property type="nucleotide sequence ID" value="NZ_CP018906.1"/>
</dbReference>
<dbReference type="AlphaFoldDB" id="A0A1S6QG78"/>
<evidence type="ECO:0000256" key="1">
    <source>
        <dbReference type="ARBA" id="ARBA00001933"/>
    </source>
</evidence>
<dbReference type="SUPFAM" id="SSF53383">
    <property type="entry name" value="PLP-dependent transferases"/>
    <property type="match status" value="1"/>
</dbReference>
<dbReference type="InterPro" id="IPR015424">
    <property type="entry name" value="PyrdxlP-dep_Trfase"/>
</dbReference>
<dbReference type="Gene3D" id="3.40.640.10">
    <property type="entry name" value="Type I PLP-dependent aspartate aminotransferase-like (Major domain)"/>
    <property type="match status" value="1"/>
</dbReference>
<comment type="similarity">
    <text evidence="2 5">Belongs to the trans-sulfuration enzymes family.</text>
</comment>
<evidence type="ECO:0000256" key="3">
    <source>
        <dbReference type="ARBA" id="ARBA00022898"/>
    </source>
</evidence>
<feature type="modified residue" description="N6-(pyridoxal phosphate)lysine" evidence="4">
    <location>
        <position position="207"/>
    </location>
</feature>
<protein>
    <submittedName>
        <fullName evidence="6">Cystathionine gamma-synthase</fullName>
    </submittedName>
</protein>
<dbReference type="GO" id="GO:0019346">
    <property type="term" value="P:transsulfuration"/>
    <property type="evidence" value="ECO:0007669"/>
    <property type="project" value="InterPro"/>
</dbReference>
<keyword evidence="3 4" id="KW-0663">Pyridoxal phosphate</keyword>
<dbReference type="Proteomes" id="UP000030361">
    <property type="component" value="Chromosome"/>
</dbReference>
<evidence type="ECO:0000313" key="7">
    <source>
        <dbReference type="Proteomes" id="UP000030361"/>
    </source>
</evidence>
<dbReference type="Gene3D" id="3.90.1150.10">
    <property type="entry name" value="Aspartate Aminotransferase, domain 1"/>
    <property type="match status" value="1"/>
</dbReference>